<evidence type="ECO:0000259" key="6">
    <source>
        <dbReference type="PROSITE" id="PS50110"/>
    </source>
</evidence>
<dbReference type="InterPro" id="IPR005467">
    <property type="entry name" value="His_kinase_dom"/>
</dbReference>
<dbReference type="GO" id="GO:0000155">
    <property type="term" value="F:phosphorelay sensor kinase activity"/>
    <property type="evidence" value="ECO:0007669"/>
    <property type="project" value="InterPro"/>
</dbReference>
<dbReference type="Gene3D" id="3.40.50.2300">
    <property type="match status" value="2"/>
</dbReference>
<feature type="domain" description="Response regulatory" evidence="6">
    <location>
        <begin position="587"/>
        <end position="704"/>
    </location>
</feature>
<proteinExistence type="predicted"/>
<evidence type="ECO:0000256" key="3">
    <source>
        <dbReference type="ARBA" id="ARBA00022553"/>
    </source>
</evidence>
<dbReference type="SUPFAM" id="SSF52172">
    <property type="entry name" value="CheY-like"/>
    <property type="match status" value="2"/>
</dbReference>
<dbReference type="CDD" id="cd16922">
    <property type="entry name" value="HATPase_EvgS-ArcB-TorS-like"/>
    <property type="match status" value="1"/>
</dbReference>
<dbReference type="Gene3D" id="3.30.565.10">
    <property type="entry name" value="Histidine kinase-like ATPase, C-terminal domain"/>
    <property type="match status" value="2"/>
</dbReference>
<sequence>MNPLLLTLEICHEPDVILARQRARQIAGLLGFPSIDQTRIATATSEIARKVFDNASEGRVEFLVQEGMPPALLIRVQERSSPTKGRRAAAVDLIGPNHGLGDGTLGARRLMDRFEIEPISAGGNLVSMTKNLPKRTASFTASDLVRISGELARQAPRTLLEELQEQNQELIRTLHELRERQTEIAELHSQELEETNRGVVALYAELDENTKALKRISDLKSRFLSNMSHEFRSPLNSILSLSGFLLDRSDGELTGEQEKQVRFIRKAAEGLAMLVNDLLDLAKVEAGKAVIRPGSFEVADLFESLRGMFLPLLERSQVVLHVEAVSDLPTVQTDEGKVAQILRNFLSNAVKFTERGEIRLGATTGPGDTILFSVADTGIGIAAADGKRIFEEFGQIEGPLQAKSKGTGLGLPLSRKLAELLGGAVSVRSEPGVGSTFFAAIPRIYREPAEVEPSNEILGRLDPTRRPVLVVEDDAVDLLFVEKILEGSPFQVIPTRTLDEARRMLKRVAPVAVLLDHLPEEEGDWLLLAELKAREDLREVPVFVLTHRQDKEHVLALGAAQFHAKPIDSHSLLKALRTLDQPPAPETILLIDDEESHRYVLKGLLSAQGRYVIIEAIEGQDGIRRAREDLPSAIFLDLSMPGMTGFEVLDHLKRDPLTRGIPVIIYTSRILEAEERERLAAESVTVLAKATMAREEMYETIRDALVQAGLTPTLMNAEL</sequence>
<dbReference type="PRINTS" id="PR00344">
    <property type="entry name" value="BCTRLSENSOR"/>
</dbReference>
<evidence type="ECO:0000256" key="2">
    <source>
        <dbReference type="ARBA" id="ARBA00012438"/>
    </source>
</evidence>
<dbReference type="InterPro" id="IPR036097">
    <property type="entry name" value="HisK_dim/P_sf"/>
</dbReference>
<organism evidence="7">
    <name type="scientific">Singulisphaera sp. Ch08</name>
    <dbReference type="NCBI Taxonomy" id="3120278"/>
    <lineage>
        <taxon>Bacteria</taxon>
        <taxon>Pseudomonadati</taxon>
        <taxon>Planctomycetota</taxon>
        <taxon>Planctomycetia</taxon>
        <taxon>Isosphaerales</taxon>
        <taxon>Isosphaeraceae</taxon>
        <taxon>Singulisphaera</taxon>
    </lineage>
</organism>
<dbReference type="SMART" id="SM00388">
    <property type="entry name" value="HisKA"/>
    <property type="match status" value="1"/>
</dbReference>
<gene>
    <name evidence="7" type="ORF">V5E97_01930</name>
</gene>
<dbReference type="InterPro" id="IPR004358">
    <property type="entry name" value="Sig_transdc_His_kin-like_C"/>
</dbReference>
<name>A0AAU7CIR7_9BACT</name>
<feature type="domain" description="Response regulatory" evidence="6">
    <location>
        <begin position="467"/>
        <end position="580"/>
    </location>
</feature>
<evidence type="ECO:0000313" key="7">
    <source>
        <dbReference type="EMBL" id="XBH04802.1"/>
    </source>
</evidence>
<evidence type="ECO:0000259" key="5">
    <source>
        <dbReference type="PROSITE" id="PS50109"/>
    </source>
</evidence>
<dbReference type="InterPro" id="IPR003594">
    <property type="entry name" value="HATPase_dom"/>
</dbReference>
<accession>A0AAU7CIR7</accession>
<dbReference type="SUPFAM" id="SSF47384">
    <property type="entry name" value="Homodimeric domain of signal transducing histidine kinase"/>
    <property type="match status" value="1"/>
</dbReference>
<dbReference type="Pfam" id="PF02518">
    <property type="entry name" value="HATPase_c"/>
    <property type="match status" value="1"/>
</dbReference>
<dbReference type="PROSITE" id="PS50110">
    <property type="entry name" value="RESPONSE_REGULATORY"/>
    <property type="match status" value="2"/>
</dbReference>
<dbReference type="Pfam" id="PF00072">
    <property type="entry name" value="Response_reg"/>
    <property type="match status" value="2"/>
</dbReference>
<dbReference type="PROSITE" id="PS50109">
    <property type="entry name" value="HIS_KIN"/>
    <property type="match status" value="1"/>
</dbReference>
<comment type="catalytic activity">
    <reaction evidence="1">
        <text>ATP + protein L-histidine = ADP + protein N-phospho-L-histidine.</text>
        <dbReference type="EC" id="2.7.13.3"/>
    </reaction>
</comment>
<dbReference type="AlphaFoldDB" id="A0AAU7CIR7"/>
<dbReference type="SMART" id="SM00387">
    <property type="entry name" value="HATPase_c"/>
    <property type="match status" value="1"/>
</dbReference>
<dbReference type="CDD" id="cd00082">
    <property type="entry name" value="HisKA"/>
    <property type="match status" value="1"/>
</dbReference>
<dbReference type="InterPro" id="IPR001789">
    <property type="entry name" value="Sig_transdc_resp-reg_receiver"/>
</dbReference>
<feature type="domain" description="Histidine kinase" evidence="5">
    <location>
        <begin position="226"/>
        <end position="445"/>
    </location>
</feature>
<dbReference type="RefSeq" id="WP_406697600.1">
    <property type="nucleotide sequence ID" value="NZ_CP155447.1"/>
</dbReference>
<dbReference type="InterPro" id="IPR003661">
    <property type="entry name" value="HisK_dim/P_dom"/>
</dbReference>
<dbReference type="PANTHER" id="PTHR43547:SF2">
    <property type="entry name" value="HYBRID SIGNAL TRANSDUCTION HISTIDINE KINASE C"/>
    <property type="match status" value="1"/>
</dbReference>
<feature type="modified residue" description="4-aspartylphosphate" evidence="4">
    <location>
        <position position="637"/>
    </location>
</feature>
<dbReference type="EC" id="2.7.13.3" evidence="2"/>
<protein>
    <recommendedName>
        <fullName evidence="2">histidine kinase</fullName>
        <ecNumber evidence="2">2.7.13.3</ecNumber>
    </recommendedName>
</protein>
<dbReference type="InterPro" id="IPR011006">
    <property type="entry name" value="CheY-like_superfamily"/>
</dbReference>
<evidence type="ECO:0000256" key="4">
    <source>
        <dbReference type="PROSITE-ProRule" id="PRU00169"/>
    </source>
</evidence>
<dbReference type="Pfam" id="PF00512">
    <property type="entry name" value="HisKA"/>
    <property type="match status" value="1"/>
</dbReference>
<dbReference type="InterPro" id="IPR036890">
    <property type="entry name" value="HATPase_C_sf"/>
</dbReference>
<dbReference type="SUPFAM" id="SSF55874">
    <property type="entry name" value="ATPase domain of HSP90 chaperone/DNA topoisomerase II/histidine kinase"/>
    <property type="match status" value="1"/>
</dbReference>
<evidence type="ECO:0000256" key="1">
    <source>
        <dbReference type="ARBA" id="ARBA00000085"/>
    </source>
</evidence>
<keyword evidence="3 4" id="KW-0597">Phosphoprotein</keyword>
<dbReference type="Gene3D" id="1.10.287.130">
    <property type="match status" value="1"/>
</dbReference>
<dbReference type="SMART" id="SM00448">
    <property type="entry name" value="REC"/>
    <property type="match status" value="2"/>
</dbReference>
<dbReference type="PANTHER" id="PTHR43547">
    <property type="entry name" value="TWO-COMPONENT HISTIDINE KINASE"/>
    <property type="match status" value="1"/>
</dbReference>
<reference evidence="7" key="1">
    <citation type="submission" date="2024-05" db="EMBL/GenBank/DDBJ databases">
        <title>Planctomycetes of the genus Singulisphaera possess chitinolytic capabilities.</title>
        <authorList>
            <person name="Ivanova A."/>
        </authorList>
    </citation>
    <scope>NUCLEOTIDE SEQUENCE</scope>
    <source>
        <strain evidence="7">Ch08T</strain>
    </source>
</reference>
<feature type="modified residue" description="4-aspartylphosphate" evidence="4">
    <location>
        <position position="516"/>
    </location>
</feature>
<dbReference type="EMBL" id="CP155447">
    <property type="protein sequence ID" value="XBH04802.1"/>
    <property type="molecule type" value="Genomic_DNA"/>
</dbReference>